<dbReference type="InterPro" id="IPR050890">
    <property type="entry name" value="PTS_EIIA_component"/>
</dbReference>
<dbReference type="STRING" id="1423801.FD50_GL001567"/>
<dbReference type="EMBL" id="AZFQ01000011">
    <property type="protein sequence ID" value="KRM00308.1"/>
    <property type="molecule type" value="Genomic_DNA"/>
</dbReference>
<dbReference type="InterPro" id="IPR001127">
    <property type="entry name" value="PTS_EIIA_1_perm"/>
</dbReference>
<accession>A0A0R1V9N3</accession>
<keyword evidence="4" id="KW-0762">Sugar transport</keyword>
<evidence type="ECO:0000256" key="4">
    <source>
        <dbReference type="ARBA" id="ARBA00022597"/>
    </source>
</evidence>
<evidence type="ECO:0000256" key="6">
    <source>
        <dbReference type="ARBA" id="ARBA00022683"/>
    </source>
</evidence>
<dbReference type="SUPFAM" id="SSF51261">
    <property type="entry name" value="Duplicated hybrid motif"/>
    <property type="match status" value="1"/>
</dbReference>
<name>A0A0R1V9N3_9LACO</name>
<evidence type="ECO:0000256" key="2">
    <source>
        <dbReference type="ARBA" id="ARBA00004651"/>
    </source>
</evidence>
<dbReference type="PANTHER" id="PTHR45008:SF1">
    <property type="entry name" value="PTS SYSTEM GLUCOSE-SPECIFIC EIIA COMPONENT"/>
    <property type="match status" value="1"/>
</dbReference>
<dbReference type="InterPro" id="IPR011055">
    <property type="entry name" value="Dup_hybrid_motif"/>
</dbReference>
<dbReference type="AlphaFoldDB" id="A0A0R1V9N3"/>
<dbReference type="OrthoDB" id="9769191at2"/>
<dbReference type="GO" id="GO:0005886">
    <property type="term" value="C:plasma membrane"/>
    <property type="evidence" value="ECO:0007669"/>
    <property type="project" value="UniProtKB-SubCell"/>
</dbReference>
<dbReference type="FunFam" id="2.70.70.10:FF:000001">
    <property type="entry name" value="PTS system glucose-specific IIA component"/>
    <property type="match status" value="1"/>
</dbReference>
<dbReference type="PATRIC" id="fig|1423801.4.peg.1605"/>
<evidence type="ECO:0000313" key="10">
    <source>
        <dbReference type="Proteomes" id="UP000051166"/>
    </source>
</evidence>
<organism evidence="9 10">
    <name type="scientific">Liquorilactobacillus satsumensis DSM 16230 = JCM 12392</name>
    <dbReference type="NCBI Taxonomy" id="1423801"/>
    <lineage>
        <taxon>Bacteria</taxon>
        <taxon>Bacillati</taxon>
        <taxon>Bacillota</taxon>
        <taxon>Bacilli</taxon>
        <taxon>Lactobacillales</taxon>
        <taxon>Lactobacillaceae</taxon>
        <taxon>Liquorilactobacillus</taxon>
    </lineage>
</organism>
<evidence type="ECO:0000256" key="3">
    <source>
        <dbReference type="ARBA" id="ARBA00022448"/>
    </source>
</evidence>
<dbReference type="GO" id="GO:0016301">
    <property type="term" value="F:kinase activity"/>
    <property type="evidence" value="ECO:0007669"/>
    <property type="project" value="UniProtKB-KW"/>
</dbReference>
<dbReference type="Pfam" id="PF00358">
    <property type="entry name" value="PTS_EIIA_1"/>
    <property type="match status" value="1"/>
</dbReference>
<dbReference type="GO" id="GO:0009401">
    <property type="term" value="P:phosphoenolpyruvate-dependent sugar phosphotransferase system"/>
    <property type="evidence" value="ECO:0007669"/>
    <property type="project" value="UniProtKB-KW"/>
</dbReference>
<dbReference type="PROSITE" id="PS00371">
    <property type="entry name" value="PTS_EIIA_TYPE_1_HIS"/>
    <property type="match status" value="1"/>
</dbReference>
<dbReference type="Gene3D" id="2.70.70.10">
    <property type="entry name" value="Glucose Permease (Domain IIA)"/>
    <property type="match status" value="1"/>
</dbReference>
<dbReference type="GeneID" id="99613469"/>
<sequence length="165" mass="17089">MFGFGKKKAVTTQVLSPATGEVVALTEVADAVFSSGSMGEGFGLEPTEGEIIAPVAGKITMVAETKHAFGIETANGLEVLVHLGIDTVELKGKPFEMNVARGQKVRAGQAVAKMDLAQINQAGFKTTIIVVVTNSADTVADFEVDEGHSGTAGEVVGTIRLKKEG</sequence>
<keyword evidence="7" id="KW-0418">Kinase</keyword>
<dbReference type="RefSeq" id="WP_054757395.1">
    <property type="nucleotide sequence ID" value="NZ_AZFQ01000011.1"/>
</dbReference>
<keyword evidence="5 9" id="KW-0808">Transferase</keyword>
<dbReference type="PROSITE" id="PS51093">
    <property type="entry name" value="PTS_EIIA_TYPE_1"/>
    <property type="match status" value="1"/>
</dbReference>
<dbReference type="PANTHER" id="PTHR45008">
    <property type="entry name" value="PTS SYSTEM GLUCOSE-SPECIFIC EIIA COMPONENT"/>
    <property type="match status" value="1"/>
</dbReference>
<comment type="subcellular location">
    <subcellularLocation>
        <location evidence="2">Cell membrane</location>
        <topology evidence="2">Multi-pass membrane protein</topology>
    </subcellularLocation>
    <subcellularLocation>
        <location evidence="1">Cytoplasm</location>
    </subcellularLocation>
</comment>
<gene>
    <name evidence="9" type="ORF">FD50_GL001567</name>
</gene>
<keyword evidence="9" id="KW-0670">Pyruvate</keyword>
<proteinExistence type="predicted"/>
<keyword evidence="10" id="KW-1185">Reference proteome</keyword>
<feature type="domain" description="PTS EIIA type-1" evidence="8">
    <location>
        <begin position="30"/>
        <end position="134"/>
    </location>
</feature>
<dbReference type="NCBIfam" id="TIGR00830">
    <property type="entry name" value="PTBA"/>
    <property type="match status" value="1"/>
</dbReference>
<dbReference type="Proteomes" id="UP000051166">
    <property type="component" value="Unassembled WGS sequence"/>
</dbReference>
<keyword evidence="3" id="KW-0813">Transport</keyword>
<evidence type="ECO:0000256" key="1">
    <source>
        <dbReference type="ARBA" id="ARBA00004496"/>
    </source>
</evidence>
<evidence type="ECO:0000256" key="5">
    <source>
        <dbReference type="ARBA" id="ARBA00022679"/>
    </source>
</evidence>
<evidence type="ECO:0000256" key="7">
    <source>
        <dbReference type="ARBA" id="ARBA00022777"/>
    </source>
</evidence>
<evidence type="ECO:0000313" key="9">
    <source>
        <dbReference type="EMBL" id="KRM00308.1"/>
    </source>
</evidence>
<comment type="caution">
    <text evidence="9">The sequence shown here is derived from an EMBL/GenBank/DDBJ whole genome shotgun (WGS) entry which is preliminary data.</text>
</comment>
<dbReference type="GO" id="GO:0005737">
    <property type="term" value="C:cytoplasm"/>
    <property type="evidence" value="ECO:0007669"/>
    <property type="project" value="UniProtKB-SubCell"/>
</dbReference>
<keyword evidence="6" id="KW-0598">Phosphotransferase system</keyword>
<reference evidence="9 10" key="1">
    <citation type="journal article" date="2015" name="Genome Announc.">
        <title>Expanding the biotechnology potential of lactobacilli through comparative genomics of 213 strains and associated genera.</title>
        <authorList>
            <person name="Sun Z."/>
            <person name="Harris H.M."/>
            <person name="McCann A."/>
            <person name="Guo C."/>
            <person name="Argimon S."/>
            <person name="Zhang W."/>
            <person name="Yang X."/>
            <person name="Jeffery I.B."/>
            <person name="Cooney J.C."/>
            <person name="Kagawa T.F."/>
            <person name="Liu W."/>
            <person name="Song Y."/>
            <person name="Salvetti E."/>
            <person name="Wrobel A."/>
            <person name="Rasinkangas P."/>
            <person name="Parkhill J."/>
            <person name="Rea M.C."/>
            <person name="O'Sullivan O."/>
            <person name="Ritari J."/>
            <person name="Douillard F.P."/>
            <person name="Paul Ross R."/>
            <person name="Yang R."/>
            <person name="Briner A.E."/>
            <person name="Felis G.E."/>
            <person name="de Vos W.M."/>
            <person name="Barrangou R."/>
            <person name="Klaenhammer T.R."/>
            <person name="Caufield P.W."/>
            <person name="Cui Y."/>
            <person name="Zhang H."/>
            <person name="O'Toole P.W."/>
        </authorList>
    </citation>
    <scope>NUCLEOTIDE SEQUENCE [LARGE SCALE GENOMIC DNA]</scope>
    <source>
        <strain evidence="9 10">DSM 16230</strain>
    </source>
</reference>
<evidence type="ECO:0000259" key="8">
    <source>
        <dbReference type="PROSITE" id="PS51093"/>
    </source>
</evidence>
<protein>
    <submittedName>
        <fullName evidence="9">Phosphoenolpyruvate-dependent sugar phosphotransferase system eiiabc, probable trhalose specific</fullName>
    </submittedName>
</protein>